<accession>A0A2K9VCS2</accession>
<dbReference type="Proteomes" id="UP000241463">
    <property type="component" value="Segment"/>
</dbReference>
<reference evidence="1 2" key="1">
    <citation type="submission" date="2018-01" db="EMBL/GenBank/DDBJ databases">
        <title>Lactobacillus phages that infect wine-derived L. plantarum strains.</title>
        <authorList>
            <person name="Kyrkou I."/>
            <person name="Hestbjerg Hansen L."/>
        </authorList>
    </citation>
    <scope>NUCLEOTIDE SEQUENCE [LARGE SCALE GENOMIC DNA]</scope>
</reference>
<evidence type="ECO:0000313" key="1">
    <source>
        <dbReference type="EMBL" id="AUV60023.1"/>
    </source>
</evidence>
<protein>
    <submittedName>
        <fullName evidence="1">Uncharacterized protein</fullName>
    </submittedName>
</protein>
<name>A0A2K9VCS2_9CAUD</name>
<keyword evidence="2" id="KW-1185">Reference proteome</keyword>
<dbReference type="KEGG" id="vg:54988572"/>
<dbReference type="GeneID" id="54988572"/>
<dbReference type="RefSeq" id="YP_009798127.1">
    <property type="nucleotide sequence ID" value="NC_047924.1"/>
</dbReference>
<evidence type="ECO:0000313" key="2">
    <source>
        <dbReference type="Proteomes" id="UP000241463"/>
    </source>
</evidence>
<sequence>MKINDNRNDDWKLGDVLYDNISENYYLIASYKHEIGLVNLESGISVLSHNHDEYRTIINSDNSNKNVVKQILKHYNGKEDLVKIDNAYLNVED</sequence>
<proteinExistence type="predicted"/>
<organism evidence="1 2">
    <name type="scientific">Lactobacillus phage Bacchae</name>
    <dbReference type="NCBI Taxonomy" id="2079429"/>
    <lineage>
        <taxon>Viruses</taxon>
        <taxon>Duplodnaviria</taxon>
        <taxon>Heunggongvirae</taxon>
        <taxon>Uroviricota</taxon>
        <taxon>Caudoviricetes</taxon>
        <taxon>Herelleviridae</taxon>
        <taxon>Harbinvirus</taxon>
        <taxon>Harbinvirus bacchae</taxon>
    </lineage>
</organism>
<dbReference type="EMBL" id="MG765277">
    <property type="protein sequence ID" value="AUV60023.1"/>
    <property type="molecule type" value="Genomic_DNA"/>
</dbReference>